<keyword evidence="3" id="KW-1185">Reference proteome</keyword>
<comment type="caution">
    <text evidence="2">The sequence shown here is derived from an EMBL/GenBank/DDBJ whole genome shotgun (WGS) entry which is preliminary data.</text>
</comment>
<feature type="compositionally biased region" description="Polar residues" evidence="1">
    <location>
        <begin position="60"/>
        <end position="73"/>
    </location>
</feature>
<dbReference type="EMBL" id="SUNJ01004401">
    <property type="protein sequence ID" value="TPP64469.1"/>
    <property type="molecule type" value="Genomic_DNA"/>
</dbReference>
<dbReference type="Proteomes" id="UP000316759">
    <property type="component" value="Unassembled WGS sequence"/>
</dbReference>
<accession>A0A504YV19</accession>
<feature type="region of interest" description="Disordered" evidence="1">
    <location>
        <begin position="1"/>
        <end position="46"/>
    </location>
</feature>
<dbReference type="AlphaFoldDB" id="A0A504YV19"/>
<proteinExistence type="predicted"/>
<feature type="compositionally biased region" description="Polar residues" evidence="1">
    <location>
        <begin position="1"/>
        <end position="13"/>
    </location>
</feature>
<evidence type="ECO:0000313" key="2">
    <source>
        <dbReference type="EMBL" id="TPP64469.1"/>
    </source>
</evidence>
<feature type="region of interest" description="Disordered" evidence="1">
    <location>
        <begin position="59"/>
        <end position="112"/>
    </location>
</feature>
<sequence>MMRTRCTSLTVAGTSPFPGVEVTQAQRQQQQHPHLQPQLTPQSTQQQRIVIEKPLRGVPATTTSLHQPGQSRGSPLLLLHNLPWPPAPQTESRLSGQQLPLQRTLHPQHRRN</sequence>
<evidence type="ECO:0000313" key="3">
    <source>
        <dbReference type="Proteomes" id="UP000316759"/>
    </source>
</evidence>
<gene>
    <name evidence="2" type="ORF">FGIG_08072</name>
</gene>
<feature type="compositionally biased region" description="Polar residues" evidence="1">
    <location>
        <begin position="89"/>
        <end position="101"/>
    </location>
</feature>
<name>A0A504YV19_FASGI</name>
<evidence type="ECO:0000256" key="1">
    <source>
        <dbReference type="SAM" id="MobiDB-lite"/>
    </source>
</evidence>
<organism evidence="2 3">
    <name type="scientific">Fasciola gigantica</name>
    <name type="common">Giant liver fluke</name>
    <dbReference type="NCBI Taxonomy" id="46835"/>
    <lineage>
        <taxon>Eukaryota</taxon>
        <taxon>Metazoa</taxon>
        <taxon>Spiralia</taxon>
        <taxon>Lophotrochozoa</taxon>
        <taxon>Platyhelminthes</taxon>
        <taxon>Trematoda</taxon>
        <taxon>Digenea</taxon>
        <taxon>Plagiorchiida</taxon>
        <taxon>Echinostomata</taxon>
        <taxon>Echinostomatoidea</taxon>
        <taxon>Fasciolidae</taxon>
        <taxon>Fasciola</taxon>
    </lineage>
</organism>
<protein>
    <submittedName>
        <fullName evidence="2">Uncharacterized protein</fullName>
    </submittedName>
</protein>
<reference evidence="2 3" key="1">
    <citation type="submission" date="2019-04" db="EMBL/GenBank/DDBJ databases">
        <title>Annotation for the trematode Fasciola gigantica.</title>
        <authorList>
            <person name="Choi Y.-J."/>
        </authorList>
    </citation>
    <scope>NUCLEOTIDE SEQUENCE [LARGE SCALE GENOMIC DNA]</scope>
    <source>
        <strain evidence="2">Uganda_cow_1</strain>
    </source>
</reference>
<feature type="compositionally biased region" description="Low complexity" evidence="1">
    <location>
        <begin position="23"/>
        <end position="46"/>
    </location>
</feature>